<comment type="similarity">
    <text evidence="1">Belongs to the LysR transcriptional regulatory family.</text>
</comment>
<dbReference type="PANTHER" id="PTHR30537:SF5">
    <property type="entry name" value="HTH-TYPE TRANSCRIPTIONAL ACTIVATOR TTDR-RELATED"/>
    <property type="match status" value="1"/>
</dbReference>
<feature type="domain" description="LysR substrate-binding" evidence="2">
    <location>
        <begin position="24"/>
        <end position="101"/>
    </location>
</feature>
<organism evidence="3 4">
    <name type="scientific">Vogesella oryzagri</name>
    <dbReference type="NCBI Taxonomy" id="3160864"/>
    <lineage>
        <taxon>Bacteria</taxon>
        <taxon>Pseudomonadati</taxon>
        <taxon>Pseudomonadota</taxon>
        <taxon>Betaproteobacteria</taxon>
        <taxon>Neisseriales</taxon>
        <taxon>Chromobacteriaceae</taxon>
        <taxon>Vogesella</taxon>
    </lineage>
</organism>
<dbReference type="InterPro" id="IPR058163">
    <property type="entry name" value="LysR-type_TF_proteobact-type"/>
</dbReference>
<dbReference type="Proteomes" id="UP001433638">
    <property type="component" value="Unassembled WGS sequence"/>
</dbReference>
<dbReference type="EMBL" id="JBEFLD010000001">
    <property type="protein sequence ID" value="MEQ6289012.1"/>
    <property type="molecule type" value="Genomic_DNA"/>
</dbReference>
<evidence type="ECO:0000313" key="3">
    <source>
        <dbReference type="EMBL" id="MEQ6289012.1"/>
    </source>
</evidence>
<dbReference type="PANTHER" id="PTHR30537">
    <property type="entry name" value="HTH-TYPE TRANSCRIPTIONAL REGULATOR"/>
    <property type="match status" value="1"/>
</dbReference>
<sequence length="109" mass="12015">MVASICRRLVTAADGSELEYNGHSRRRVLDDAAGCISWGFAGGGLFQTYHFIAAPAVARGELVEVLPAYGGRSRQFSLIYPQHRHVSARVRAFVAFMRAQLPATAHDRR</sequence>
<evidence type="ECO:0000259" key="2">
    <source>
        <dbReference type="Pfam" id="PF03466"/>
    </source>
</evidence>
<name>A0ABV1LYR7_9NEIS</name>
<accession>A0ABV1LYR7</accession>
<evidence type="ECO:0000313" key="4">
    <source>
        <dbReference type="Proteomes" id="UP001433638"/>
    </source>
</evidence>
<evidence type="ECO:0000256" key="1">
    <source>
        <dbReference type="ARBA" id="ARBA00009437"/>
    </source>
</evidence>
<dbReference type="Pfam" id="PF03466">
    <property type="entry name" value="LysR_substrate"/>
    <property type="match status" value="1"/>
</dbReference>
<dbReference type="SUPFAM" id="SSF53850">
    <property type="entry name" value="Periplasmic binding protein-like II"/>
    <property type="match status" value="1"/>
</dbReference>
<proteinExistence type="inferred from homology"/>
<comment type="caution">
    <text evidence="3">The sequence shown here is derived from an EMBL/GenBank/DDBJ whole genome shotgun (WGS) entry which is preliminary data.</text>
</comment>
<dbReference type="RefSeq" id="WP_349582302.1">
    <property type="nucleotide sequence ID" value="NZ_JBEFLD010000001.1"/>
</dbReference>
<protein>
    <submittedName>
        <fullName evidence="3">LysR substrate-binding domain-containing protein</fullName>
    </submittedName>
</protein>
<reference evidence="3" key="1">
    <citation type="submission" date="2024-06" db="EMBL/GenBank/DDBJ databases">
        <title>Genome sequence of Vogesella sp. MAHUQ-64.</title>
        <authorList>
            <person name="Huq M.A."/>
        </authorList>
    </citation>
    <scope>NUCLEOTIDE SEQUENCE</scope>
    <source>
        <strain evidence="3">MAHUQ-64</strain>
    </source>
</reference>
<dbReference type="InterPro" id="IPR005119">
    <property type="entry name" value="LysR_subst-bd"/>
</dbReference>
<dbReference type="Gene3D" id="3.40.190.290">
    <property type="match status" value="1"/>
</dbReference>
<gene>
    <name evidence="3" type="ORF">ABNW52_00070</name>
</gene>
<keyword evidence="4" id="KW-1185">Reference proteome</keyword>